<evidence type="ECO:0000259" key="2">
    <source>
        <dbReference type="PROSITE" id="PS50056"/>
    </source>
</evidence>
<dbReference type="PANTHER" id="PTHR31126:SF1">
    <property type="entry name" value="TYROSINE SPECIFIC PROTEIN PHOSPHATASES DOMAIN-CONTAINING PROTEIN"/>
    <property type="match status" value="1"/>
</dbReference>
<evidence type="ECO:0000256" key="1">
    <source>
        <dbReference type="ARBA" id="ARBA00009580"/>
    </source>
</evidence>
<reference evidence="3 4" key="1">
    <citation type="submission" date="2023-08" db="EMBL/GenBank/DDBJ databases">
        <title>Arthrobacter horti sp. nov., isolated from forest soil.</title>
        <authorList>
            <person name="Park M."/>
        </authorList>
    </citation>
    <scope>NUCLEOTIDE SEQUENCE [LARGE SCALE GENOMIC DNA]</scope>
    <source>
        <strain evidence="3 4">YJM1</strain>
    </source>
</reference>
<gene>
    <name evidence="3" type="ORF">Q9R02_03235</name>
</gene>
<dbReference type="RefSeq" id="WP_305995187.1">
    <property type="nucleotide sequence ID" value="NZ_JAVALS010000001.1"/>
</dbReference>
<evidence type="ECO:0000313" key="4">
    <source>
        <dbReference type="Proteomes" id="UP001232725"/>
    </source>
</evidence>
<dbReference type="Proteomes" id="UP001232725">
    <property type="component" value="Unassembled WGS sequence"/>
</dbReference>
<protein>
    <submittedName>
        <fullName evidence="3">Tyrosine-protein phosphatase</fullName>
        <ecNumber evidence="3">3.1.3.48</ecNumber>
    </submittedName>
</protein>
<dbReference type="Gene3D" id="3.90.190.10">
    <property type="entry name" value="Protein tyrosine phosphatase superfamily"/>
    <property type="match status" value="1"/>
</dbReference>
<dbReference type="InterPro" id="IPR026893">
    <property type="entry name" value="Tyr/Ser_Pase_IphP-type"/>
</dbReference>
<dbReference type="InterPro" id="IPR016130">
    <property type="entry name" value="Tyr_Pase_AS"/>
</dbReference>
<accession>A0ABT9IKP7</accession>
<dbReference type="GO" id="GO:0004725">
    <property type="term" value="F:protein tyrosine phosphatase activity"/>
    <property type="evidence" value="ECO:0007669"/>
    <property type="project" value="UniProtKB-EC"/>
</dbReference>
<dbReference type="PANTHER" id="PTHR31126">
    <property type="entry name" value="TYROSINE-PROTEIN PHOSPHATASE"/>
    <property type="match status" value="1"/>
</dbReference>
<comment type="similarity">
    <text evidence="1">Belongs to the protein-tyrosine phosphatase family.</text>
</comment>
<proteinExistence type="inferred from homology"/>
<keyword evidence="3" id="KW-0378">Hydrolase</keyword>
<feature type="domain" description="Tyrosine specific protein phosphatases" evidence="2">
    <location>
        <begin position="113"/>
        <end position="151"/>
    </location>
</feature>
<name>A0ABT9IKP7_9MICC</name>
<sequence length="247" mass="25979">MTGQAISLPTTYNFRGLGALPAAGRRTRDGVLYRSDALNLLNDQGRLVLRELRIGTVVDLRDDEEVAHAPSALSHLDVELLRGNVLAGALTRSLQEIPSLTGLYRLIVTQGGPVAVELARTVSANARRDRATLVHCTAGKDRTGVMVAVLLDAVGVDREAIVADYALTEANLAGPWLDGAKTLLAKLGVPLTEEVLQLVGGSPSGVMHGTLEHLDAGFGGAARYLGLHGLGADELDLLKESLLSPGK</sequence>
<dbReference type="SUPFAM" id="SSF52799">
    <property type="entry name" value="(Phosphotyrosine protein) phosphatases II"/>
    <property type="match status" value="1"/>
</dbReference>
<organism evidence="3 4">
    <name type="scientific">Arthrobacter horti</name>
    <dbReference type="NCBI Taxonomy" id="3068273"/>
    <lineage>
        <taxon>Bacteria</taxon>
        <taxon>Bacillati</taxon>
        <taxon>Actinomycetota</taxon>
        <taxon>Actinomycetes</taxon>
        <taxon>Micrococcales</taxon>
        <taxon>Micrococcaceae</taxon>
        <taxon>Arthrobacter</taxon>
    </lineage>
</organism>
<dbReference type="InterPro" id="IPR029021">
    <property type="entry name" value="Prot-tyrosine_phosphatase-like"/>
</dbReference>
<dbReference type="EMBL" id="JAVALS010000001">
    <property type="protein sequence ID" value="MDP5226164.1"/>
    <property type="molecule type" value="Genomic_DNA"/>
</dbReference>
<keyword evidence="4" id="KW-1185">Reference proteome</keyword>
<dbReference type="InterPro" id="IPR000387">
    <property type="entry name" value="Tyr_Pase_dom"/>
</dbReference>
<dbReference type="PROSITE" id="PS00383">
    <property type="entry name" value="TYR_PHOSPHATASE_1"/>
    <property type="match status" value="1"/>
</dbReference>
<evidence type="ECO:0000313" key="3">
    <source>
        <dbReference type="EMBL" id="MDP5226164.1"/>
    </source>
</evidence>
<comment type="caution">
    <text evidence="3">The sequence shown here is derived from an EMBL/GenBank/DDBJ whole genome shotgun (WGS) entry which is preliminary data.</text>
</comment>
<dbReference type="EC" id="3.1.3.48" evidence="3"/>
<dbReference type="PROSITE" id="PS50056">
    <property type="entry name" value="TYR_PHOSPHATASE_2"/>
    <property type="match status" value="1"/>
</dbReference>
<dbReference type="Pfam" id="PF13350">
    <property type="entry name" value="Y_phosphatase3"/>
    <property type="match status" value="1"/>
</dbReference>